<dbReference type="InterPro" id="IPR006099">
    <property type="entry name" value="MeMalonylCoA_mutase_a/b_cat"/>
</dbReference>
<dbReference type="PANTHER" id="PTHR48101:SF1">
    <property type="entry name" value="METHYLMALONYL-COA MUTASE, LARGE SUBUNIT"/>
    <property type="match status" value="1"/>
</dbReference>
<dbReference type="InterPro" id="IPR016176">
    <property type="entry name" value="Cbl-dep_enz_cat"/>
</dbReference>
<comment type="caution">
    <text evidence="3">The sequence shown here is derived from an EMBL/GenBank/DDBJ whole genome shotgun (WGS) entry which is preliminary data.</text>
</comment>
<dbReference type="SUPFAM" id="SSF51703">
    <property type="entry name" value="Cobalamin (vitamin B12)-dependent enzymes"/>
    <property type="match status" value="1"/>
</dbReference>
<proteinExistence type="predicted"/>
<dbReference type="AlphaFoldDB" id="A0A0F9NVU9"/>
<dbReference type="EMBL" id="LAZR01007419">
    <property type="protein sequence ID" value="KKM85392.1"/>
    <property type="molecule type" value="Genomic_DNA"/>
</dbReference>
<dbReference type="Gene3D" id="3.20.20.240">
    <property type="entry name" value="Methylmalonyl-CoA mutase"/>
    <property type="match status" value="1"/>
</dbReference>
<accession>A0A0F9NVU9</accession>
<evidence type="ECO:0000256" key="1">
    <source>
        <dbReference type="ARBA" id="ARBA00023235"/>
    </source>
</evidence>
<organism evidence="3">
    <name type="scientific">marine sediment metagenome</name>
    <dbReference type="NCBI Taxonomy" id="412755"/>
    <lineage>
        <taxon>unclassified sequences</taxon>
        <taxon>metagenomes</taxon>
        <taxon>ecological metagenomes</taxon>
    </lineage>
</organism>
<dbReference type="Pfam" id="PF01642">
    <property type="entry name" value="MM_CoA_mutase"/>
    <property type="match status" value="1"/>
</dbReference>
<dbReference type="GO" id="GO:0031419">
    <property type="term" value="F:cobalamin binding"/>
    <property type="evidence" value="ECO:0007669"/>
    <property type="project" value="InterPro"/>
</dbReference>
<gene>
    <name evidence="3" type="ORF">LCGC14_1289510</name>
</gene>
<dbReference type="PANTHER" id="PTHR48101">
    <property type="entry name" value="METHYLMALONYL-COA MUTASE, MITOCHONDRIAL-RELATED"/>
    <property type="match status" value="1"/>
</dbReference>
<sequence length="552" mass="62250">MPPIKKKRSEWEEKSLSKFTEKGERLEKFETPSGIPLKHVYGPEDVSEVDYLEDLGFPGVPPYTRGVYPNMYRGRIWTMRQYSGFADASDTNKRFKYLISQGQKGLSIAFDLPTQMGYNSDNKICLGEVGRIGVTVNSLKDFEKVFEGIPLDKVSTSMTINSPTAVLLAMYIAVGEKQGIELEKLIGTVQNDILKEYVARGTYIFPPKPSLRLVADIIEFCSKRMPFFNTISISGYHMREAGSTAVQEVAFTIADGIAYVEEVLSRGINIDDFAPRLSFFFTTQNNFFEEIAKLRAARRLWSNIMKNRFKAKNPNSLRLRFHTQTAGGTLTAQQPQVNVIRVALQALAAILGGTQSLHTCGADEALAIPTEGSVRLSLRTQQVIAFETGITDVVDPLGGSYYIEYLTNKLEEKVLEYIEKIDKMGGITVAIEKAFIQQEILNNAYKEQKRIDEGISKVIGVNTFCTEEECNIDTFKNDPDSEQRILDFLKELKETRDDKLVMDKLIELKKVAQSSENIMPTMIETVKSYATIQEICDVLREVFGEYKSPQIF</sequence>
<dbReference type="GO" id="GO:0004494">
    <property type="term" value="F:methylmalonyl-CoA mutase activity"/>
    <property type="evidence" value="ECO:0007669"/>
    <property type="project" value="InterPro"/>
</dbReference>
<protein>
    <recommendedName>
        <fullName evidence="2">Methylmalonyl-CoA mutase alpha/beta chain catalytic domain-containing protein</fullName>
    </recommendedName>
</protein>
<name>A0A0F9NVU9_9ZZZZ</name>
<dbReference type="InterPro" id="IPR006098">
    <property type="entry name" value="MMCoA_mutase_a_cat"/>
</dbReference>
<evidence type="ECO:0000313" key="3">
    <source>
        <dbReference type="EMBL" id="KKM85392.1"/>
    </source>
</evidence>
<feature type="domain" description="Methylmalonyl-CoA mutase alpha/beta chain catalytic" evidence="2">
    <location>
        <begin position="31"/>
        <end position="545"/>
    </location>
</feature>
<reference evidence="3" key="1">
    <citation type="journal article" date="2015" name="Nature">
        <title>Complex archaea that bridge the gap between prokaryotes and eukaryotes.</title>
        <authorList>
            <person name="Spang A."/>
            <person name="Saw J.H."/>
            <person name="Jorgensen S.L."/>
            <person name="Zaremba-Niedzwiedzka K."/>
            <person name="Martijn J."/>
            <person name="Lind A.E."/>
            <person name="van Eijk R."/>
            <person name="Schleper C."/>
            <person name="Guy L."/>
            <person name="Ettema T.J."/>
        </authorList>
    </citation>
    <scope>NUCLEOTIDE SEQUENCE</scope>
</reference>
<dbReference type="NCBIfam" id="TIGR00641">
    <property type="entry name" value="acid_CoA_mut_N"/>
    <property type="match status" value="1"/>
</dbReference>
<keyword evidence="1" id="KW-0413">Isomerase</keyword>
<evidence type="ECO:0000259" key="2">
    <source>
        <dbReference type="Pfam" id="PF01642"/>
    </source>
</evidence>